<feature type="site" description="Contributes to redox potential value" evidence="9">
    <location>
        <position position="34"/>
    </location>
</feature>
<evidence type="ECO:0000256" key="4">
    <source>
        <dbReference type="ARBA" id="ARBA00022982"/>
    </source>
</evidence>
<evidence type="ECO:0000256" key="3">
    <source>
        <dbReference type="ARBA" id="ARBA00022448"/>
    </source>
</evidence>
<evidence type="ECO:0000256" key="10">
    <source>
        <dbReference type="PIRSR" id="PIRSR000077-4"/>
    </source>
</evidence>
<dbReference type="HOGENOM" id="CLU_090389_10_2_9"/>
<evidence type="ECO:0000256" key="9">
    <source>
        <dbReference type="PIRSR" id="PIRSR000077-1"/>
    </source>
</evidence>
<comment type="similarity">
    <text evidence="1 8">Belongs to the thioredoxin family.</text>
</comment>
<keyword evidence="5 10" id="KW-1015">Disulfide bond</keyword>
<dbReference type="AlphaFoldDB" id="A4J2J7"/>
<dbReference type="eggNOG" id="COG3118">
    <property type="taxonomic scope" value="Bacteria"/>
</dbReference>
<feature type="site" description="Deprotonates C-terminal active site Cys" evidence="9">
    <location>
        <position position="27"/>
    </location>
</feature>
<evidence type="ECO:0000256" key="6">
    <source>
        <dbReference type="ARBA" id="ARBA00023284"/>
    </source>
</evidence>
<proteinExistence type="inferred from homology"/>
<gene>
    <name evidence="12" type="ordered locus">Dred_0762</name>
</gene>
<dbReference type="SUPFAM" id="SSF52833">
    <property type="entry name" value="Thioredoxin-like"/>
    <property type="match status" value="1"/>
</dbReference>
<evidence type="ECO:0000256" key="5">
    <source>
        <dbReference type="ARBA" id="ARBA00023157"/>
    </source>
</evidence>
<dbReference type="EMBL" id="CP000612">
    <property type="protein sequence ID" value="ABO49300.1"/>
    <property type="molecule type" value="Genomic_DNA"/>
</dbReference>
<feature type="site" description="Contributes to redox potential value" evidence="9">
    <location>
        <position position="35"/>
    </location>
</feature>
<accession>A4J2J7</accession>
<evidence type="ECO:0000256" key="7">
    <source>
        <dbReference type="NCBIfam" id="TIGR01068"/>
    </source>
</evidence>
<keyword evidence="3" id="KW-0813">Transport</keyword>
<keyword evidence="6 10" id="KW-0676">Redox-active center</keyword>
<dbReference type="InterPro" id="IPR017937">
    <property type="entry name" value="Thioredoxin_CS"/>
</dbReference>
<dbReference type="InterPro" id="IPR005746">
    <property type="entry name" value="Thioredoxin"/>
</dbReference>
<dbReference type="Pfam" id="PF00085">
    <property type="entry name" value="Thioredoxin"/>
    <property type="match status" value="1"/>
</dbReference>
<dbReference type="InterPro" id="IPR036249">
    <property type="entry name" value="Thioredoxin-like_sf"/>
</dbReference>
<dbReference type="InterPro" id="IPR013766">
    <property type="entry name" value="Thioredoxin_domain"/>
</dbReference>
<evidence type="ECO:0000256" key="2">
    <source>
        <dbReference type="ARBA" id="ARBA00020570"/>
    </source>
</evidence>
<dbReference type="PANTHER" id="PTHR45663:SF11">
    <property type="entry name" value="GEO12009P1"/>
    <property type="match status" value="1"/>
</dbReference>
<organism evidence="12 13">
    <name type="scientific">Desulforamulus reducens (strain ATCC BAA-1160 / DSM 100696 / MI-1)</name>
    <name type="common">Desulfotomaculum reducens</name>
    <dbReference type="NCBI Taxonomy" id="349161"/>
    <lineage>
        <taxon>Bacteria</taxon>
        <taxon>Bacillati</taxon>
        <taxon>Bacillota</taxon>
        <taxon>Clostridia</taxon>
        <taxon>Eubacteriales</taxon>
        <taxon>Peptococcaceae</taxon>
        <taxon>Desulforamulus</taxon>
    </lineage>
</organism>
<feature type="active site" description="Nucleophile" evidence="9">
    <location>
        <position position="36"/>
    </location>
</feature>
<dbReference type="PANTHER" id="PTHR45663">
    <property type="entry name" value="GEO12009P1"/>
    <property type="match status" value="1"/>
</dbReference>
<dbReference type="OrthoDB" id="9790390at2"/>
<dbReference type="CDD" id="cd02947">
    <property type="entry name" value="TRX_family"/>
    <property type="match status" value="1"/>
</dbReference>
<protein>
    <recommendedName>
        <fullName evidence="2 7">Thioredoxin</fullName>
    </recommendedName>
</protein>
<evidence type="ECO:0000313" key="13">
    <source>
        <dbReference type="Proteomes" id="UP000001556"/>
    </source>
</evidence>
<dbReference type="FunFam" id="3.40.30.10:FF:000001">
    <property type="entry name" value="Thioredoxin"/>
    <property type="match status" value="1"/>
</dbReference>
<reference evidence="12 13" key="1">
    <citation type="submission" date="2007-03" db="EMBL/GenBank/DDBJ databases">
        <title>Complete sequence of Desulfotomaculum reducens MI-1.</title>
        <authorList>
            <consortium name="US DOE Joint Genome Institute"/>
            <person name="Copeland A."/>
            <person name="Lucas S."/>
            <person name="Lapidus A."/>
            <person name="Barry K."/>
            <person name="Detter J.C."/>
            <person name="Glavina del Rio T."/>
            <person name="Hammon N."/>
            <person name="Israni S."/>
            <person name="Dalin E."/>
            <person name="Tice H."/>
            <person name="Pitluck S."/>
            <person name="Sims D."/>
            <person name="Brettin T."/>
            <person name="Bruce D."/>
            <person name="Han C."/>
            <person name="Tapia R."/>
            <person name="Schmutz J."/>
            <person name="Larimer F."/>
            <person name="Land M."/>
            <person name="Hauser L."/>
            <person name="Kyrpides N."/>
            <person name="Kim E."/>
            <person name="Tebo B.M."/>
            <person name="Richardson P."/>
        </authorList>
    </citation>
    <scope>NUCLEOTIDE SEQUENCE [LARGE SCALE GENOMIC DNA]</scope>
    <source>
        <strain evidence="12 13">MI-1</strain>
    </source>
</reference>
<dbReference type="GO" id="GO:0015035">
    <property type="term" value="F:protein-disulfide reductase activity"/>
    <property type="evidence" value="ECO:0007669"/>
    <property type="project" value="UniProtKB-UniRule"/>
</dbReference>
<keyword evidence="13" id="KW-1185">Reference proteome</keyword>
<dbReference type="Gene3D" id="3.40.30.10">
    <property type="entry name" value="Glutaredoxin"/>
    <property type="match status" value="1"/>
</dbReference>
<feature type="active site" description="Nucleophile" evidence="9">
    <location>
        <position position="33"/>
    </location>
</feature>
<dbReference type="PRINTS" id="PR00421">
    <property type="entry name" value="THIOREDOXIN"/>
</dbReference>
<keyword evidence="4" id="KW-0249">Electron transport</keyword>
<dbReference type="STRING" id="349161.Dred_0762"/>
<sequence length="108" mass="12141">MAENIVGLTDDNFKNTIQAEQLPVLVDFWANWCGPCKMIAPEVEGLAAEFEGQVLVCKLNVDESRETPNSLGVMSIPTLILFKNGQEVERTIGFRKKEELRGLIKKYL</sequence>
<evidence type="ECO:0000313" key="12">
    <source>
        <dbReference type="EMBL" id="ABO49300.1"/>
    </source>
</evidence>
<feature type="domain" description="Thioredoxin" evidence="11">
    <location>
        <begin position="1"/>
        <end position="108"/>
    </location>
</feature>
<dbReference type="PIRSF" id="PIRSF000077">
    <property type="entry name" value="Thioredoxin"/>
    <property type="match status" value="1"/>
</dbReference>
<dbReference type="NCBIfam" id="TIGR01068">
    <property type="entry name" value="thioredoxin"/>
    <property type="match status" value="1"/>
</dbReference>
<dbReference type="PROSITE" id="PS00194">
    <property type="entry name" value="THIOREDOXIN_1"/>
    <property type="match status" value="1"/>
</dbReference>
<evidence type="ECO:0000256" key="8">
    <source>
        <dbReference type="PIRNR" id="PIRNR000077"/>
    </source>
</evidence>
<dbReference type="RefSeq" id="WP_011877136.1">
    <property type="nucleotide sequence ID" value="NC_009253.1"/>
</dbReference>
<name>A4J2J7_DESRM</name>
<dbReference type="KEGG" id="drm:Dred_0762"/>
<dbReference type="GO" id="GO:0045454">
    <property type="term" value="P:cell redox homeostasis"/>
    <property type="evidence" value="ECO:0007669"/>
    <property type="project" value="TreeGrafter"/>
</dbReference>
<feature type="disulfide bond" description="Redox-active" evidence="10">
    <location>
        <begin position="33"/>
        <end position="36"/>
    </location>
</feature>
<dbReference type="GO" id="GO:0005829">
    <property type="term" value="C:cytosol"/>
    <property type="evidence" value="ECO:0007669"/>
    <property type="project" value="TreeGrafter"/>
</dbReference>
<dbReference type="PROSITE" id="PS51352">
    <property type="entry name" value="THIOREDOXIN_2"/>
    <property type="match status" value="1"/>
</dbReference>
<evidence type="ECO:0000256" key="1">
    <source>
        <dbReference type="ARBA" id="ARBA00008987"/>
    </source>
</evidence>
<evidence type="ECO:0000259" key="11">
    <source>
        <dbReference type="PROSITE" id="PS51352"/>
    </source>
</evidence>
<dbReference type="Proteomes" id="UP000001556">
    <property type="component" value="Chromosome"/>
</dbReference>